<evidence type="ECO:0000259" key="4">
    <source>
        <dbReference type="SMART" id="SM01017"/>
    </source>
</evidence>
<proteinExistence type="inferred from homology"/>
<feature type="domain" description="Arrestin C-terminal-like" evidence="4">
    <location>
        <begin position="320"/>
        <end position="462"/>
    </location>
</feature>
<dbReference type="InParanoid" id="A0A7M7Q2U9"/>
<feature type="compositionally biased region" description="Basic and acidic residues" evidence="3">
    <location>
        <begin position="62"/>
        <end position="73"/>
    </location>
</feature>
<evidence type="ECO:0000313" key="5">
    <source>
        <dbReference type="EnsemblMetazoa" id="XP_031778776"/>
    </source>
</evidence>
<dbReference type="Gene3D" id="2.60.40.840">
    <property type="match status" value="1"/>
</dbReference>
<dbReference type="GO" id="GO:0005737">
    <property type="term" value="C:cytoplasm"/>
    <property type="evidence" value="ECO:0007669"/>
    <property type="project" value="TreeGrafter"/>
</dbReference>
<evidence type="ECO:0000256" key="1">
    <source>
        <dbReference type="ARBA" id="ARBA00005298"/>
    </source>
</evidence>
<dbReference type="EnsemblMetazoa" id="XM_031922916">
    <property type="protein sequence ID" value="XP_031778776"/>
    <property type="gene ID" value="LOC100117419"/>
</dbReference>
<evidence type="ECO:0000256" key="2">
    <source>
        <dbReference type="ARBA" id="ARBA00022606"/>
    </source>
</evidence>
<dbReference type="InterPro" id="IPR011022">
    <property type="entry name" value="Arrestin_C-like"/>
</dbReference>
<dbReference type="InterPro" id="IPR014752">
    <property type="entry name" value="Arrestin-like_C"/>
</dbReference>
<feature type="region of interest" description="Disordered" evidence="3">
    <location>
        <begin position="252"/>
        <end position="307"/>
    </location>
</feature>
<dbReference type="FunCoup" id="A0A7M7Q2U9">
    <property type="interactions" value="14"/>
</dbReference>
<dbReference type="GO" id="GO:0007165">
    <property type="term" value="P:signal transduction"/>
    <property type="evidence" value="ECO:0007669"/>
    <property type="project" value="InterPro"/>
</dbReference>
<feature type="compositionally biased region" description="Basic residues" evidence="3">
    <location>
        <begin position="595"/>
        <end position="617"/>
    </location>
</feature>
<dbReference type="Pfam" id="PF02752">
    <property type="entry name" value="Arrestin_C"/>
    <property type="match status" value="1"/>
</dbReference>
<comment type="similarity">
    <text evidence="1">Belongs to the arrestin family.</text>
</comment>
<dbReference type="PANTHER" id="PTHR11792:SF18">
    <property type="entry name" value="FI20035P1"/>
    <property type="match status" value="1"/>
</dbReference>
<dbReference type="RefSeq" id="XP_031778776.1">
    <property type="nucleotide sequence ID" value="XM_031922916.2"/>
</dbReference>
<dbReference type="Gene3D" id="2.60.40.640">
    <property type="match status" value="1"/>
</dbReference>
<feature type="compositionally biased region" description="Basic residues" evidence="3">
    <location>
        <begin position="533"/>
        <end position="546"/>
    </location>
</feature>
<dbReference type="OrthoDB" id="6500995at2759"/>
<evidence type="ECO:0000313" key="6">
    <source>
        <dbReference type="Proteomes" id="UP000002358"/>
    </source>
</evidence>
<dbReference type="InterPro" id="IPR000698">
    <property type="entry name" value="Arrestin"/>
</dbReference>
<feature type="compositionally biased region" description="Polar residues" evidence="3">
    <location>
        <begin position="33"/>
        <end position="58"/>
    </location>
</feature>
<dbReference type="SMART" id="SM01017">
    <property type="entry name" value="Arrestin_C"/>
    <property type="match status" value="1"/>
</dbReference>
<dbReference type="InterPro" id="IPR011021">
    <property type="entry name" value="Arrestin-like_N"/>
</dbReference>
<reference evidence="5" key="1">
    <citation type="submission" date="2021-01" db="UniProtKB">
        <authorList>
            <consortium name="EnsemblMetazoa"/>
        </authorList>
    </citation>
    <scope>IDENTIFICATION</scope>
</reference>
<name>A0A7M7Q2U9_NASVI</name>
<dbReference type="Proteomes" id="UP000002358">
    <property type="component" value="Chromosome 2"/>
</dbReference>
<dbReference type="GO" id="GO:0001664">
    <property type="term" value="F:G protein-coupled receptor binding"/>
    <property type="evidence" value="ECO:0007669"/>
    <property type="project" value="TreeGrafter"/>
</dbReference>
<feature type="compositionally biased region" description="Basic and acidic residues" evidence="3">
    <location>
        <begin position="564"/>
        <end position="577"/>
    </location>
</feature>
<dbReference type="InterPro" id="IPR014756">
    <property type="entry name" value="Ig_E-set"/>
</dbReference>
<feature type="compositionally biased region" description="Polar residues" evidence="3">
    <location>
        <begin position="266"/>
        <end position="275"/>
    </location>
</feature>
<dbReference type="PANTHER" id="PTHR11792">
    <property type="entry name" value="ARRESTIN"/>
    <property type="match status" value="1"/>
</dbReference>
<dbReference type="RefSeq" id="XP_016837527.1">
    <property type="nucleotide sequence ID" value="XM_016982038.3"/>
</dbReference>
<accession>A0A7M7Q2U9</accession>
<feature type="region of interest" description="Disordered" evidence="3">
    <location>
        <begin position="1"/>
        <end position="76"/>
    </location>
</feature>
<dbReference type="PRINTS" id="PR00309">
    <property type="entry name" value="ARRESTIN"/>
</dbReference>
<feature type="compositionally biased region" description="Basic and acidic residues" evidence="3">
    <location>
        <begin position="514"/>
        <end position="525"/>
    </location>
</feature>
<dbReference type="AlphaFoldDB" id="A0A7M7Q2U9"/>
<dbReference type="EnsemblMetazoa" id="XM_016982038">
    <property type="protein sequence ID" value="XP_016837527"/>
    <property type="gene ID" value="LOC100117419"/>
</dbReference>
<dbReference type="SMR" id="A0A7M7Q2U9"/>
<evidence type="ECO:0000256" key="3">
    <source>
        <dbReference type="SAM" id="MobiDB-lite"/>
    </source>
</evidence>
<dbReference type="GeneID" id="100117419"/>
<dbReference type="GO" id="GO:0002031">
    <property type="term" value="P:G protein-coupled receptor internalization"/>
    <property type="evidence" value="ECO:0007669"/>
    <property type="project" value="TreeGrafter"/>
</dbReference>
<sequence>MADNNGSDGASKDAEVTATAPPTPPDNCGGSAKQRQLISRSSNNESLVRKVLQQQSAAESGRPADRRESHRPSVSETGLIYSQRAFKKSSQNGKLTLYLASRDLVVTAGKIDKLQGVLLIDPEILQNKKVYGQVTLTFRYGREDEEVMGLKFCNEAIMSLAQLYPPYYPADRQEPTTPFQEVLVKRFHPNAHPFTMAVTPLAPPSVQLVPAKEYNGAPIGTSYDVRVYAAERPDEKLTRKMQIIKMGIRVIQGANTPPPSRGILPTSVSTESAPGTPSAPRGKPQRAKSASAAEDVNEIKPDEADPPIPHAVVEKQFLLSDGRVRLEASLDRAIYGHGDAITVRVHVTNNSGKSVKRIEADIVQHVDVCMFSNGKFKNIVAQMSSREGCPVEPGFSLTRSYILRPEKGSTKNWIALEDDPGYAKSGANLASTVLCSGSSPEDRNVFAIYVSYYVKTGVIDRLAGAAGEDRGVADRRVDRRRGVPEAAVHADAQQHGPGALRHAVVAAARWLAHPRQDRDGRRPERGPAAVHRQGQHQRRGGRRRRGAAGAVDTEPAGPDDDAGDDRQADHGPRHRDDEPADNEQGGGPDRALLRGGRRKRQPRGGGRRRRRHLRRAAGGRVGERGPQPEGARAAAGHEDLQPRPGLQAGLRHSAGLVLLPASLLVLLADSSRSCAARLLDGSRCGTRDDSRAGCSTSTCRPRSARARLLRKIPRWLCKARPDETARRQRSV</sequence>
<protein>
    <recommendedName>
        <fullName evidence="4">Arrestin C-terminal-like domain-containing protein</fullName>
    </recommendedName>
</protein>
<organism evidence="5 6">
    <name type="scientific">Nasonia vitripennis</name>
    <name type="common">Parasitic wasp</name>
    <dbReference type="NCBI Taxonomy" id="7425"/>
    <lineage>
        <taxon>Eukaryota</taxon>
        <taxon>Metazoa</taxon>
        <taxon>Ecdysozoa</taxon>
        <taxon>Arthropoda</taxon>
        <taxon>Hexapoda</taxon>
        <taxon>Insecta</taxon>
        <taxon>Pterygota</taxon>
        <taxon>Neoptera</taxon>
        <taxon>Endopterygota</taxon>
        <taxon>Hymenoptera</taxon>
        <taxon>Apocrita</taxon>
        <taxon>Proctotrupomorpha</taxon>
        <taxon>Chalcidoidea</taxon>
        <taxon>Pteromalidae</taxon>
        <taxon>Pteromalinae</taxon>
        <taxon>Nasonia</taxon>
    </lineage>
</organism>
<feature type="region of interest" description="Disordered" evidence="3">
    <location>
        <begin position="512"/>
        <end position="640"/>
    </location>
</feature>
<dbReference type="SUPFAM" id="SSF81296">
    <property type="entry name" value="E set domains"/>
    <property type="match status" value="2"/>
</dbReference>
<dbReference type="InterPro" id="IPR014753">
    <property type="entry name" value="Arrestin_N"/>
</dbReference>
<keyword evidence="6" id="KW-1185">Reference proteome</keyword>
<dbReference type="Pfam" id="PF00339">
    <property type="entry name" value="Arrestin_N"/>
    <property type="match status" value="1"/>
</dbReference>
<keyword evidence="2" id="KW-0716">Sensory transduction</keyword>